<evidence type="ECO:0000256" key="4">
    <source>
        <dbReference type="ARBA" id="ARBA00022884"/>
    </source>
</evidence>
<dbReference type="Proteomes" id="UP000885722">
    <property type="component" value="Unassembled WGS sequence"/>
</dbReference>
<dbReference type="GO" id="GO:0000049">
    <property type="term" value="F:tRNA binding"/>
    <property type="evidence" value="ECO:0007669"/>
    <property type="project" value="UniProtKB-KW"/>
</dbReference>
<keyword evidence="2" id="KW-0820">tRNA-binding</keyword>
<reference evidence="7" key="1">
    <citation type="journal article" date="2020" name="mSystems">
        <title>Genome- and Community-Level Interaction Insights into Carbon Utilization and Element Cycling Functions of Hydrothermarchaeota in Hydrothermal Sediment.</title>
        <authorList>
            <person name="Zhou Z."/>
            <person name="Liu Y."/>
            <person name="Xu W."/>
            <person name="Pan J."/>
            <person name="Luo Z.H."/>
            <person name="Li M."/>
        </authorList>
    </citation>
    <scope>NUCLEOTIDE SEQUENCE [LARGE SCALE GENOMIC DNA]</scope>
    <source>
        <strain evidence="7">HyVt-513</strain>
    </source>
</reference>
<dbReference type="InterPro" id="IPR001328">
    <property type="entry name" value="Pept_tRNA_hydro"/>
</dbReference>
<dbReference type="InterPro" id="IPR018171">
    <property type="entry name" value="Pept_tRNA_hydro_CS"/>
</dbReference>
<dbReference type="AlphaFoldDB" id="A0A7V2WM54"/>
<protein>
    <recommendedName>
        <fullName evidence="6">Peptidyl-tRNA hydrolase</fullName>
        <ecNumber evidence="1">3.1.1.29</ecNumber>
    </recommendedName>
</protein>
<evidence type="ECO:0000256" key="3">
    <source>
        <dbReference type="ARBA" id="ARBA00022801"/>
    </source>
</evidence>
<organism evidence="7">
    <name type="scientific">Nitratifractor salsuginis</name>
    <dbReference type="NCBI Taxonomy" id="269261"/>
    <lineage>
        <taxon>Bacteria</taxon>
        <taxon>Pseudomonadati</taxon>
        <taxon>Campylobacterota</taxon>
        <taxon>Epsilonproteobacteria</taxon>
        <taxon>Campylobacterales</taxon>
        <taxon>Sulfurovaceae</taxon>
        <taxon>Nitratifractor</taxon>
    </lineage>
</organism>
<dbReference type="NCBIfam" id="TIGR00447">
    <property type="entry name" value="pth"/>
    <property type="match status" value="1"/>
</dbReference>
<dbReference type="GO" id="GO:0004045">
    <property type="term" value="F:peptidyl-tRNA hydrolase activity"/>
    <property type="evidence" value="ECO:0007669"/>
    <property type="project" value="UniProtKB-EC"/>
</dbReference>
<dbReference type="InterPro" id="IPR036416">
    <property type="entry name" value="Pept_tRNA_hydro_sf"/>
</dbReference>
<dbReference type="PROSITE" id="PS01196">
    <property type="entry name" value="PEPT_TRNA_HYDROL_2"/>
    <property type="match status" value="1"/>
</dbReference>
<accession>A0A7V2WM54</accession>
<comment type="caution">
    <text evidence="7">The sequence shown here is derived from an EMBL/GenBank/DDBJ whole genome shotgun (WGS) entry which is preliminary data.</text>
</comment>
<evidence type="ECO:0000313" key="7">
    <source>
        <dbReference type="EMBL" id="HFC03884.1"/>
    </source>
</evidence>
<evidence type="ECO:0000256" key="1">
    <source>
        <dbReference type="ARBA" id="ARBA00013260"/>
    </source>
</evidence>
<dbReference type="Gene3D" id="3.40.50.1470">
    <property type="entry name" value="Peptidyl-tRNA hydrolase"/>
    <property type="match status" value="1"/>
</dbReference>
<comment type="similarity">
    <text evidence="5">Belongs to the PTH family.</text>
</comment>
<dbReference type="EMBL" id="DRNO01000223">
    <property type="protein sequence ID" value="HFC03884.1"/>
    <property type="molecule type" value="Genomic_DNA"/>
</dbReference>
<keyword evidence="4" id="KW-0694">RNA-binding</keyword>
<dbReference type="PANTHER" id="PTHR17224">
    <property type="entry name" value="PEPTIDYL-TRNA HYDROLASE"/>
    <property type="match status" value="1"/>
</dbReference>
<dbReference type="CDD" id="cd00462">
    <property type="entry name" value="PTH"/>
    <property type="match status" value="1"/>
</dbReference>
<dbReference type="SUPFAM" id="SSF53178">
    <property type="entry name" value="Peptidyl-tRNA hydrolase-like"/>
    <property type="match status" value="1"/>
</dbReference>
<dbReference type="Pfam" id="PF01195">
    <property type="entry name" value="Pept_tRNA_hydro"/>
    <property type="match status" value="1"/>
</dbReference>
<name>A0A7V2WM54_9BACT</name>
<dbReference type="PANTHER" id="PTHR17224:SF1">
    <property type="entry name" value="PEPTIDYL-TRNA HYDROLASE"/>
    <property type="match status" value="1"/>
</dbReference>
<evidence type="ECO:0000256" key="6">
    <source>
        <dbReference type="ARBA" id="ARBA00050038"/>
    </source>
</evidence>
<proteinExistence type="inferred from homology"/>
<keyword evidence="3 7" id="KW-0378">Hydrolase</keyword>
<sequence length="176" mass="19414">EKTRHNIGFRVIDRLVAETGAREISKKSFEGQLYRRGDLFFLKPLTFMNLSGRSVRAVMDFYKIPLEDLVVIHDDIDLPLGTIRYKVGGSSGGHNGLKSIDEAVGREYLRIRIGVGKPARKSEVVSYVLSLFTEEEEAIVGKMVEAAAEAALKIPELSLNELKSRYSLKGGGDAGS</sequence>
<evidence type="ECO:0000256" key="5">
    <source>
        <dbReference type="ARBA" id="ARBA00038063"/>
    </source>
</evidence>
<dbReference type="EC" id="3.1.1.29" evidence="1"/>
<gene>
    <name evidence="7" type="ORF">ENJ74_03320</name>
</gene>
<feature type="non-terminal residue" evidence="7">
    <location>
        <position position="1"/>
    </location>
</feature>
<evidence type="ECO:0000256" key="2">
    <source>
        <dbReference type="ARBA" id="ARBA00022555"/>
    </source>
</evidence>